<gene>
    <name evidence="2" type="ORF">caldi_16050</name>
</gene>
<dbReference type="AlphaFoldDB" id="A0AA35G818"/>
<dbReference type="SUPFAM" id="SSF89155">
    <property type="entry name" value="TorD-like"/>
    <property type="match status" value="1"/>
</dbReference>
<dbReference type="EMBL" id="AP025628">
    <property type="protein sequence ID" value="BDG60515.1"/>
    <property type="molecule type" value="Genomic_DNA"/>
</dbReference>
<dbReference type="InterPro" id="IPR050289">
    <property type="entry name" value="TorD/DmsD_chaperones"/>
</dbReference>
<reference evidence="2" key="1">
    <citation type="submission" date="2022-03" db="EMBL/GenBank/DDBJ databases">
        <title>Complete genome sequence of Caldinitratiruptor microaerophilus.</title>
        <authorList>
            <person name="Mukaiyama R."/>
            <person name="Nishiyama T."/>
            <person name="Ueda K."/>
        </authorList>
    </citation>
    <scope>NUCLEOTIDE SEQUENCE</scope>
    <source>
        <strain evidence="2">JCM 16183</strain>
    </source>
</reference>
<name>A0AA35G818_9FIRM</name>
<evidence type="ECO:0008006" key="4">
    <source>
        <dbReference type="Google" id="ProtNLM"/>
    </source>
</evidence>
<protein>
    <recommendedName>
        <fullName evidence="4">Chaperone TorD involved in molybdoenzyme TorA maturation</fullName>
    </recommendedName>
</protein>
<dbReference type="InterPro" id="IPR020945">
    <property type="entry name" value="DMSO/NO3_reduct_chaperone"/>
</dbReference>
<dbReference type="PANTHER" id="PTHR34227:SF1">
    <property type="entry name" value="DIMETHYL SULFOXIDE REDUCTASE CHAPERONE-RELATED"/>
    <property type="match status" value="1"/>
</dbReference>
<evidence type="ECO:0000256" key="1">
    <source>
        <dbReference type="ARBA" id="ARBA00023186"/>
    </source>
</evidence>
<dbReference type="RefSeq" id="WP_264844536.1">
    <property type="nucleotide sequence ID" value="NZ_AP025628.1"/>
</dbReference>
<dbReference type="InterPro" id="IPR036411">
    <property type="entry name" value="TorD-like_sf"/>
</dbReference>
<evidence type="ECO:0000313" key="3">
    <source>
        <dbReference type="Proteomes" id="UP001163687"/>
    </source>
</evidence>
<accession>A0AA35G818</accession>
<dbReference type="Gene3D" id="1.10.3480.10">
    <property type="entry name" value="TorD-like"/>
    <property type="match status" value="1"/>
</dbReference>
<dbReference type="KEGG" id="cmic:caldi_16050"/>
<keyword evidence="1" id="KW-0143">Chaperone</keyword>
<dbReference type="Proteomes" id="UP001163687">
    <property type="component" value="Chromosome"/>
</dbReference>
<dbReference type="Pfam" id="PF02613">
    <property type="entry name" value="Nitrate_red_del"/>
    <property type="match status" value="1"/>
</dbReference>
<organism evidence="2 3">
    <name type="scientific">Caldinitratiruptor microaerophilus</name>
    <dbReference type="NCBI Taxonomy" id="671077"/>
    <lineage>
        <taxon>Bacteria</taxon>
        <taxon>Bacillati</taxon>
        <taxon>Bacillota</taxon>
        <taxon>Clostridia</taxon>
        <taxon>Eubacteriales</taxon>
        <taxon>Symbiobacteriaceae</taxon>
        <taxon>Caldinitratiruptor</taxon>
    </lineage>
</organism>
<evidence type="ECO:0000313" key="2">
    <source>
        <dbReference type="EMBL" id="BDG60515.1"/>
    </source>
</evidence>
<proteinExistence type="predicted"/>
<keyword evidence="3" id="KW-1185">Reference proteome</keyword>
<dbReference type="PANTHER" id="PTHR34227">
    <property type="entry name" value="CHAPERONE PROTEIN YCDY"/>
    <property type="match status" value="1"/>
</dbReference>
<sequence length="210" mass="23203">MEALGTIRHGDRRASRARLYSAIAALMAPPPGDQPPRDLIRELTDALAEVGMQPPADLTEPPADRLPLREAWERTFGRPGGLLVPVESCYRPWTQRGEAASLAGETGFLLSDHALHVAELYRAAGVTVPPEFQGTPDHLVLELEFMALLARWGTPQDQARMLTEHLDWVPGLLADARRENVPWPYLPLLEVLVALLERDTACLQAARIGR</sequence>